<dbReference type="EMBL" id="OU963862">
    <property type="protein sequence ID" value="CAH0381882.1"/>
    <property type="molecule type" value="Genomic_DNA"/>
</dbReference>
<gene>
    <name evidence="3" type="ORF">BEMITA_LOCUS1487</name>
</gene>
<reference evidence="3" key="1">
    <citation type="submission" date="2021-12" db="EMBL/GenBank/DDBJ databases">
        <authorList>
            <person name="King R."/>
        </authorList>
    </citation>
    <scope>NUCLEOTIDE SEQUENCE</scope>
</reference>
<accession>A0A9P0EWC6</accession>
<proteinExistence type="predicted"/>
<protein>
    <recommendedName>
        <fullName evidence="2">DUF8207 domain-containing protein</fullName>
    </recommendedName>
</protein>
<sequence length="328" mass="37571">MEHMDDIIRSREIIKRKYNALRRGEEETSKALEKTFKPIADPLKAILRMKDSPMQTSLLPIKKEEEMEPPVKKGKIEDPEIEDLPGHSKEETSDKKAEEEDTTDTDSASDMEEGSDWEDAREDDPEDNKGLDDTKLLDSYVGSNFGPISSSYFREMISNVDSFDHVNGVRVGQNGEWMLGDKSIRFDKDDNMLIGDQTFAPSKGLFDLIFKRSPQEYSTDDLEQYKKVLDLTNAHRRSYVASNPVRGTRAKKYKDIIKKLYPKTTNLQTGSGIFVPLESKRTYVYWDDPNELVERLLLLVASRNAGNTGVEREILSIEEELREAGYIR</sequence>
<feature type="compositionally biased region" description="Basic and acidic residues" evidence="1">
    <location>
        <begin position="61"/>
        <end position="98"/>
    </location>
</feature>
<dbReference type="AlphaFoldDB" id="A0A9P0EWC6"/>
<evidence type="ECO:0000256" key="1">
    <source>
        <dbReference type="SAM" id="MobiDB-lite"/>
    </source>
</evidence>
<feature type="compositionally biased region" description="Acidic residues" evidence="1">
    <location>
        <begin position="99"/>
        <end position="126"/>
    </location>
</feature>
<feature type="domain" description="DUF8207" evidence="2">
    <location>
        <begin position="163"/>
        <end position="261"/>
    </location>
</feature>
<dbReference type="PANTHER" id="PTHR35374">
    <property type="entry name" value="CYCLIN-DEPENDENT KINASE 11A-LIKE"/>
    <property type="match status" value="1"/>
</dbReference>
<feature type="compositionally biased region" description="Basic and acidic residues" evidence="1">
    <location>
        <begin position="127"/>
        <end position="136"/>
    </location>
</feature>
<organism evidence="3 4">
    <name type="scientific">Bemisia tabaci</name>
    <name type="common">Sweetpotato whitefly</name>
    <name type="synonym">Aleurodes tabaci</name>
    <dbReference type="NCBI Taxonomy" id="7038"/>
    <lineage>
        <taxon>Eukaryota</taxon>
        <taxon>Metazoa</taxon>
        <taxon>Ecdysozoa</taxon>
        <taxon>Arthropoda</taxon>
        <taxon>Hexapoda</taxon>
        <taxon>Insecta</taxon>
        <taxon>Pterygota</taxon>
        <taxon>Neoptera</taxon>
        <taxon>Paraneoptera</taxon>
        <taxon>Hemiptera</taxon>
        <taxon>Sternorrhyncha</taxon>
        <taxon>Aleyrodoidea</taxon>
        <taxon>Aleyrodidae</taxon>
        <taxon>Aleyrodinae</taxon>
        <taxon>Bemisia</taxon>
    </lineage>
</organism>
<evidence type="ECO:0000313" key="4">
    <source>
        <dbReference type="Proteomes" id="UP001152759"/>
    </source>
</evidence>
<dbReference type="Proteomes" id="UP001152759">
    <property type="component" value="Chromosome 1"/>
</dbReference>
<keyword evidence="4" id="KW-1185">Reference proteome</keyword>
<feature type="region of interest" description="Disordered" evidence="1">
    <location>
        <begin position="48"/>
        <end position="136"/>
    </location>
</feature>
<name>A0A9P0EWC6_BEMTA</name>
<evidence type="ECO:0000259" key="2">
    <source>
        <dbReference type="Pfam" id="PF26634"/>
    </source>
</evidence>
<dbReference type="InterPro" id="IPR058520">
    <property type="entry name" value="DUF8207"/>
</dbReference>
<dbReference type="Pfam" id="PF26634">
    <property type="entry name" value="DUF8207"/>
    <property type="match status" value="1"/>
</dbReference>
<evidence type="ECO:0000313" key="3">
    <source>
        <dbReference type="EMBL" id="CAH0381882.1"/>
    </source>
</evidence>
<dbReference type="PANTHER" id="PTHR35374:SF1">
    <property type="entry name" value="PROTEIN KINASE DOMAIN-CONTAINING PROTEIN"/>
    <property type="match status" value="1"/>
</dbReference>